<proteinExistence type="predicted"/>
<feature type="compositionally biased region" description="Basic and acidic residues" evidence="1">
    <location>
        <begin position="70"/>
        <end position="80"/>
    </location>
</feature>
<dbReference type="EMBL" id="JAUESC010000387">
    <property type="protein sequence ID" value="KAK0574724.1"/>
    <property type="molecule type" value="Genomic_DNA"/>
</dbReference>
<evidence type="ECO:0000256" key="1">
    <source>
        <dbReference type="SAM" id="MobiDB-lite"/>
    </source>
</evidence>
<feature type="compositionally biased region" description="Basic and acidic residues" evidence="1">
    <location>
        <begin position="144"/>
        <end position="158"/>
    </location>
</feature>
<accession>A0AA39RKY3</accession>
<sequence>MNNDSDRDGNSSGDIVVEPTAPTGDRAVAIGEQSAATPGTRAADPGILLRSEVHIAIPEAQARQSTEETPQDHTEDFEGRKQRKGKGVMNEESREERDQARTHGVNSSDTHQWNRRRHRSISSEDKSPRPRRELRSKRAKRRRSESTEDRRSPDERGNHGRMTIKSRLDPAGVPTGHRDVILQELSRKVSVMARRYGSNVSSDDESDSPFIETIARTQFPDRFRMPTIEQ</sequence>
<dbReference type="AlphaFoldDB" id="A0AA39RKY3"/>
<reference evidence="2" key="1">
    <citation type="journal article" date="2022" name="Plant J.">
        <title>Strategies of tolerance reflected in two North American maple genomes.</title>
        <authorList>
            <person name="McEvoy S.L."/>
            <person name="Sezen U.U."/>
            <person name="Trouern-Trend A."/>
            <person name="McMahon S.M."/>
            <person name="Schaberg P.G."/>
            <person name="Yang J."/>
            <person name="Wegrzyn J.L."/>
            <person name="Swenson N.G."/>
        </authorList>
    </citation>
    <scope>NUCLEOTIDE SEQUENCE</scope>
    <source>
        <strain evidence="2">NS2018</strain>
    </source>
</reference>
<protein>
    <submittedName>
        <fullName evidence="2">Uncharacterized protein</fullName>
    </submittedName>
</protein>
<evidence type="ECO:0000313" key="2">
    <source>
        <dbReference type="EMBL" id="KAK0574724.1"/>
    </source>
</evidence>
<dbReference type="Proteomes" id="UP001168877">
    <property type="component" value="Unassembled WGS sequence"/>
</dbReference>
<evidence type="ECO:0000313" key="3">
    <source>
        <dbReference type="Proteomes" id="UP001168877"/>
    </source>
</evidence>
<gene>
    <name evidence="2" type="ORF">LWI29_028109</name>
</gene>
<name>A0AA39RKY3_ACESA</name>
<feature type="compositionally biased region" description="Basic residues" evidence="1">
    <location>
        <begin position="134"/>
        <end position="143"/>
    </location>
</feature>
<feature type="region of interest" description="Disordered" evidence="1">
    <location>
        <begin position="1"/>
        <end position="177"/>
    </location>
</feature>
<keyword evidence="3" id="KW-1185">Reference proteome</keyword>
<feature type="compositionally biased region" description="Basic and acidic residues" evidence="1">
    <location>
        <begin position="89"/>
        <end position="101"/>
    </location>
</feature>
<reference evidence="2" key="2">
    <citation type="submission" date="2023-06" db="EMBL/GenBank/DDBJ databases">
        <authorList>
            <person name="Swenson N.G."/>
            <person name="Wegrzyn J.L."/>
            <person name="Mcevoy S.L."/>
        </authorList>
    </citation>
    <scope>NUCLEOTIDE SEQUENCE</scope>
    <source>
        <strain evidence="2">NS2018</strain>
        <tissue evidence="2">Leaf</tissue>
    </source>
</reference>
<comment type="caution">
    <text evidence="2">The sequence shown here is derived from an EMBL/GenBank/DDBJ whole genome shotgun (WGS) entry which is preliminary data.</text>
</comment>
<feature type="compositionally biased region" description="Basic and acidic residues" evidence="1">
    <location>
        <begin position="121"/>
        <end position="133"/>
    </location>
</feature>
<organism evidence="2 3">
    <name type="scientific">Acer saccharum</name>
    <name type="common">Sugar maple</name>
    <dbReference type="NCBI Taxonomy" id="4024"/>
    <lineage>
        <taxon>Eukaryota</taxon>
        <taxon>Viridiplantae</taxon>
        <taxon>Streptophyta</taxon>
        <taxon>Embryophyta</taxon>
        <taxon>Tracheophyta</taxon>
        <taxon>Spermatophyta</taxon>
        <taxon>Magnoliopsida</taxon>
        <taxon>eudicotyledons</taxon>
        <taxon>Gunneridae</taxon>
        <taxon>Pentapetalae</taxon>
        <taxon>rosids</taxon>
        <taxon>malvids</taxon>
        <taxon>Sapindales</taxon>
        <taxon>Sapindaceae</taxon>
        <taxon>Hippocastanoideae</taxon>
        <taxon>Acereae</taxon>
        <taxon>Acer</taxon>
    </lineage>
</organism>